<evidence type="ECO:0000256" key="2">
    <source>
        <dbReference type="SAM" id="MobiDB-lite"/>
    </source>
</evidence>
<accession>A0A2X0NX73</accession>
<dbReference type="GO" id="GO:0000973">
    <property type="term" value="P:post-transcriptional tethering of RNA polymerase II gene DNA at nuclear periphery"/>
    <property type="evidence" value="ECO:0007669"/>
    <property type="project" value="TreeGrafter"/>
</dbReference>
<dbReference type="SMART" id="SM00753">
    <property type="entry name" value="PAM"/>
    <property type="match status" value="1"/>
</dbReference>
<proteinExistence type="inferred from homology"/>
<dbReference type="GO" id="GO:0003723">
    <property type="term" value="F:RNA binding"/>
    <property type="evidence" value="ECO:0007669"/>
    <property type="project" value="InterPro"/>
</dbReference>
<evidence type="ECO:0000256" key="1">
    <source>
        <dbReference type="ARBA" id="ARBA00025771"/>
    </source>
</evidence>
<evidence type="ECO:0000259" key="3">
    <source>
        <dbReference type="PROSITE" id="PS50250"/>
    </source>
</evidence>
<feature type="compositionally biased region" description="Low complexity" evidence="2">
    <location>
        <begin position="511"/>
        <end position="520"/>
    </location>
</feature>
<dbReference type="PROSITE" id="PS50250">
    <property type="entry name" value="PCI"/>
    <property type="match status" value="1"/>
</dbReference>
<dbReference type="PANTHER" id="PTHR12732:SF0">
    <property type="entry name" value="PCI DOMAIN-CONTAINING PROTEIN 2"/>
    <property type="match status" value="1"/>
</dbReference>
<dbReference type="EMBL" id="FQNC01000041">
    <property type="protein sequence ID" value="SGY35706.1"/>
    <property type="molecule type" value="Genomic_DNA"/>
</dbReference>
<reference evidence="4 5" key="1">
    <citation type="submission" date="2016-11" db="EMBL/GenBank/DDBJ databases">
        <authorList>
            <person name="Jaros S."/>
            <person name="Januszkiewicz K."/>
            <person name="Wedrychowicz H."/>
        </authorList>
    </citation>
    <scope>NUCLEOTIDE SEQUENCE [LARGE SCALE GENOMIC DNA]</scope>
</reference>
<evidence type="ECO:0000313" key="5">
    <source>
        <dbReference type="Proteomes" id="UP000249464"/>
    </source>
</evidence>
<dbReference type="InterPro" id="IPR045114">
    <property type="entry name" value="Csn12-like"/>
</dbReference>
<dbReference type="STRING" id="796604.A0A2X0NX73"/>
<dbReference type="Gene3D" id="1.10.10.10">
    <property type="entry name" value="Winged helix-like DNA-binding domain superfamily/Winged helix DNA-binding domain"/>
    <property type="match status" value="1"/>
</dbReference>
<sequence>MVALSPQGFCSQLDMALAGHVGRSLPDCFSISEAHVVGLFLGVHPAERLPNTNGWAYASVYQQRLRNKPGPWAEMAVLHTQVVIAQFVCLYSSLVFSGVHRHGCSSCLSYARVQYLRPDPTVGAPPLPSEGDSITACAKQHELVNALYKYLVSEQKPTGSLVPLLLQVCNDLRLLSIAADDKYLAQKQKPRALEETSRLLQKCFSACLNDRNGSVNESKKPGTWYMATLLFKTYFRLKSSHLCKSIVRGINAAGLTGFAAIPKGHQTTYTYYMGVLAFLREDYTEAEVQFSNALGMVHHRAFKNIERILSYLIPIMLLRGILPTQRNLKKAGRLETIYRPFIEAYKSGNVQAYDQHLLYTEKRLMERGTYLVVERAREGVVRNLIKKAQVAPRVPPRMSVADLRRYCIAGSGDETVDSDEMECILANLIGKGFIKGYISHSHGMVVLSKDRPFPWSVSPTPALRAQKTSFRGEQFTNEEKGVSSPRAAPYRPLGAAARADRDRREAENAKKVVVSAAANP</sequence>
<feature type="compositionally biased region" description="Basic and acidic residues" evidence="2">
    <location>
        <begin position="498"/>
        <end position="510"/>
    </location>
</feature>
<feature type="region of interest" description="Disordered" evidence="2">
    <location>
        <begin position="470"/>
        <end position="520"/>
    </location>
</feature>
<comment type="similarity">
    <text evidence="1">Belongs to the CSN12 family.</text>
</comment>
<dbReference type="GO" id="GO:0016973">
    <property type="term" value="P:poly(A)+ mRNA export from nucleus"/>
    <property type="evidence" value="ECO:0007669"/>
    <property type="project" value="TreeGrafter"/>
</dbReference>
<dbReference type="GO" id="GO:0070390">
    <property type="term" value="C:transcription export complex 2"/>
    <property type="evidence" value="ECO:0007669"/>
    <property type="project" value="TreeGrafter"/>
</dbReference>
<keyword evidence="5" id="KW-1185">Reference proteome</keyword>
<dbReference type="GO" id="GO:0006368">
    <property type="term" value="P:transcription elongation by RNA polymerase II"/>
    <property type="evidence" value="ECO:0007669"/>
    <property type="project" value="TreeGrafter"/>
</dbReference>
<dbReference type="Pfam" id="PF01399">
    <property type="entry name" value="PCI"/>
    <property type="match status" value="1"/>
</dbReference>
<feature type="domain" description="PCI" evidence="3">
    <location>
        <begin position="267"/>
        <end position="452"/>
    </location>
</feature>
<dbReference type="AlphaFoldDB" id="A0A2X0NX73"/>
<dbReference type="Proteomes" id="UP000249464">
    <property type="component" value="Unassembled WGS sequence"/>
</dbReference>
<protein>
    <submittedName>
        <fullName evidence="4">BQ5605_C002g01794 protein</fullName>
    </submittedName>
</protein>
<dbReference type="GO" id="GO:0003690">
    <property type="term" value="F:double-stranded DNA binding"/>
    <property type="evidence" value="ECO:0007669"/>
    <property type="project" value="InterPro"/>
</dbReference>
<dbReference type="PANTHER" id="PTHR12732">
    <property type="entry name" value="UNCHARACTERIZED PROTEASOME COMPONENT REGION PCI-CONTAINING"/>
    <property type="match status" value="1"/>
</dbReference>
<gene>
    <name evidence="4" type="primary">BQ5605_C002g01794</name>
    <name evidence="4" type="ORF">BQ5605_C002G01794</name>
</gene>
<organism evidence="4 5">
    <name type="scientific">Microbotryum silenes-dioicae</name>
    <dbReference type="NCBI Taxonomy" id="796604"/>
    <lineage>
        <taxon>Eukaryota</taxon>
        <taxon>Fungi</taxon>
        <taxon>Dikarya</taxon>
        <taxon>Basidiomycota</taxon>
        <taxon>Pucciniomycotina</taxon>
        <taxon>Microbotryomycetes</taxon>
        <taxon>Microbotryales</taxon>
        <taxon>Microbotryaceae</taxon>
        <taxon>Microbotryum</taxon>
    </lineage>
</organism>
<evidence type="ECO:0000313" key="4">
    <source>
        <dbReference type="EMBL" id="SGY35706.1"/>
    </source>
</evidence>
<name>A0A2X0NX73_9BASI</name>
<dbReference type="InterPro" id="IPR000717">
    <property type="entry name" value="PCI_dom"/>
</dbReference>
<dbReference type="InterPro" id="IPR036388">
    <property type="entry name" value="WH-like_DNA-bd_sf"/>
</dbReference>